<dbReference type="AlphaFoldDB" id="A0A914CQS5"/>
<reference evidence="9" key="1">
    <citation type="submission" date="2022-11" db="UniProtKB">
        <authorList>
            <consortium name="WormBaseParasite"/>
        </authorList>
    </citation>
    <scope>IDENTIFICATION</scope>
</reference>
<evidence type="ECO:0000313" key="8">
    <source>
        <dbReference type="Proteomes" id="UP000887540"/>
    </source>
</evidence>
<dbReference type="EC" id="1.16.3.1" evidence="6"/>
<dbReference type="InterPro" id="IPR012347">
    <property type="entry name" value="Ferritin-like"/>
</dbReference>
<evidence type="ECO:0000256" key="6">
    <source>
        <dbReference type="RuleBase" id="RU361145"/>
    </source>
</evidence>
<evidence type="ECO:0000259" key="7">
    <source>
        <dbReference type="PROSITE" id="PS50905"/>
    </source>
</evidence>
<dbReference type="WBParaSite" id="ACRNAN_scaffold13214.g17520.t1">
    <property type="protein sequence ID" value="ACRNAN_scaffold13214.g17520.t1"/>
    <property type="gene ID" value="ACRNAN_scaffold13214.g17520"/>
</dbReference>
<comment type="similarity">
    <text evidence="1 6">Belongs to the ferritin family.</text>
</comment>
<sequence length="169" mass="19345">MSLIRQNYSEQSEQAVNKTINEILHASYSYLNVAFFVDRDDITHPKLHKFFLELSDKKKAQAEKLLKYQNERGGRVILQTIQKPTRDTWSTIPEALETALNLEKHLNNQFLALCGIADATNDPHFSDFIEEDLLDVEVSQLKELADLLTQAKRAGSGLGEFLFDKEFKS</sequence>
<dbReference type="InterPro" id="IPR009040">
    <property type="entry name" value="Ferritin-like_diiron"/>
</dbReference>
<dbReference type="PROSITE" id="PS50905">
    <property type="entry name" value="FERRITIN_LIKE"/>
    <property type="match status" value="1"/>
</dbReference>
<dbReference type="InterPro" id="IPR008331">
    <property type="entry name" value="Ferritin_DPS_dom"/>
</dbReference>
<dbReference type="Proteomes" id="UP000887540">
    <property type="component" value="Unplaced"/>
</dbReference>
<protein>
    <recommendedName>
        <fullName evidence="6">Ferritin</fullName>
        <ecNumber evidence="6">1.16.3.1</ecNumber>
    </recommendedName>
</protein>
<name>A0A914CQS5_9BILA</name>
<evidence type="ECO:0000256" key="3">
    <source>
        <dbReference type="ARBA" id="ARBA00022723"/>
    </source>
</evidence>
<dbReference type="InterPro" id="IPR001519">
    <property type="entry name" value="Ferritin"/>
</dbReference>
<organism evidence="8 9">
    <name type="scientific">Acrobeloides nanus</name>
    <dbReference type="NCBI Taxonomy" id="290746"/>
    <lineage>
        <taxon>Eukaryota</taxon>
        <taxon>Metazoa</taxon>
        <taxon>Ecdysozoa</taxon>
        <taxon>Nematoda</taxon>
        <taxon>Chromadorea</taxon>
        <taxon>Rhabditida</taxon>
        <taxon>Tylenchina</taxon>
        <taxon>Cephalobomorpha</taxon>
        <taxon>Cephaloboidea</taxon>
        <taxon>Cephalobidae</taxon>
        <taxon>Acrobeloides</taxon>
    </lineage>
</organism>
<dbReference type="GO" id="GO:0006879">
    <property type="term" value="P:intracellular iron ion homeostasis"/>
    <property type="evidence" value="ECO:0007669"/>
    <property type="project" value="UniProtKB-KW"/>
</dbReference>
<evidence type="ECO:0000256" key="4">
    <source>
        <dbReference type="ARBA" id="ARBA00023004"/>
    </source>
</evidence>
<keyword evidence="3 5" id="KW-0479">Metal-binding</keyword>
<keyword evidence="8" id="KW-1185">Reference proteome</keyword>
<evidence type="ECO:0000313" key="9">
    <source>
        <dbReference type="WBParaSite" id="ACRNAN_scaffold13214.g17520.t1"/>
    </source>
</evidence>
<proteinExistence type="inferred from homology"/>
<accession>A0A914CQS5</accession>
<dbReference type="GO" id="GO:0005737">
    <property type="term" value="C:cytoplasm"/>
    <property type="evidence" value="ECO:0007669"/>
    <property type="project" value="TreeGrafter"/>
</dbReference>
<dbReference type="GO" id="GO:0006826">
    <property type="term" value="P:iron ion transport"/>
    <property type="evidence" value="ECO:0007669"/>
    <property type="project" value="InterPro"/>
</dbReference>
<dbReference type="FunFam" id="1.20.1260.10:FF:000002">
    <property type="entry name" value="Ferritin, mitochondrial"/>
    <property type="match status" value="1"/>
</dbReference>
<dbReference type="GO" id="GO:0008198">
    <property type="term" value="F:ferrous iron binding"/>
    <property type="evidence" value="ECO:0007669"/>
    <property type="project" value="TreeGrafter"/>
</dbReference>
<keyword evidence="2 6" id="KW-0409">Iron storage</keyword>
<feature type="binding site" evidence="5">
    <location>
        <position position="103"/>
    </location>
    <ligand>
        <name>Fe cation</name>
        <dbReference type="ChEBI" id="CHEBI:24875"/>
        <label>1</label>
    </ligand>
</feature>
<dbReference type="Pfam" id="PF00210">
    <property type="entry name" value="Ferritin"/>
    <property type="match status" value="1"/>
</dbReference>
<evidence type="ECO:0000256" key="5">
    <source>
        <dbReference type="PIRSR" id="PIRSR601519-1"/>
    </source>
</evidence>
<keyword evidence="4 5" id="KW-0408">Iron</keyword>
<evidence type="ECO:0000256" key="2">
    <source>
        <dbReference type="ARBA" id="ARBA00022434"/>
    </source>
</evidence>
<dbReference type="SUPFAM" id="SSF47240">
    <property type="entry name" value="Ferritin-like"/>
    <property type="match status" value="1"/>
</dbReference>
<dbReference type="InterPro" id="IPR009078">
    <property type="entry name" value="Ferritin-like_SF"/>
</dbReference>
<dbReference type="PANTHER" id="PTHR11431:SF75">
    <property type="entry name" value="FERRITIN"/>
    <property type="match status" value="1"/>
</dbReference>
<feature type="domain" description="Ferritin-like diiron" evidence="7">
    <location>
        <begin position="6"/>
        <end position="155"/>
    </location>
</feature>
<dbReference type="GO" id="GO:0008199">
    <property type="term" value="F:ferric iron binding"/>
    <property type="evidence" value="ECO:0007669"/>
    <property type="project" value="InterPro"/>
</dbReference>
<evidence type="ECO:0000256" key="1">
    <source>
        <dbReference type="ARBA" id="ARBA00007513"/>
    </source>
</evidence>
<dbReference type="PANTHER" id="PTHR11431">
    <property type="entry name" value="FERRITIN"/>
    <property type="match status" value="1"/>
</dbReference>
<dbReference type="Gene3D" id="1.20.1260.10">
    <property type="match status" value="1"/>
</dbReference>
<comment type="function">
    <text evidence="6">Stores iron in a soluble, non-toxic, readily available form. Important for iron homeostasis. Iron is taken up in the ferrous form and deposited as ferric hydroxides after oxidation.</text>
</comment>
<keyword evidence="6" id="KW-0560">Oxidoreductase</keyword>
<comment type="catalytic activity">
    <reaction evidence="6">
        <text>4 Fe(2+) + O2 + 4 H(+) = 4 Fe(3+) + 2 H2O</text>
        <dbReference type="Rhea" id="RHEA:11148"/>
        <dbReference type="ChEBI" id="CHEBI:15377"/>
        <dbReference type="ChEBI" id="CHEBI:15378"/>
        <dbReference type="ChEBI" id="CHEBI:15379"/>
        <dbReference type="ChEBI" id="CHEBI:29033"/>
        <dbReference type="ChEBI" id="CHEBI:29034"/>
        <dbReference type="EC" id="1.16.3.1"/>
    </reaction>
</comment>
<dbReference type="GO" id="GO:0004322">
    <property type="term" value="F:ferroxidase activity"/>
    <property type="evidence" value="ECO:0007669"/>
    <property type="project" value="UniProtKB-EC"/>
</dbReference>
<dbReference type="CDD" id="cd01056">
    <property type="entry name" value="Euk_Ferritin"/>
    <property type="match status" value="1"/>
</dbReference>